<proteinExistence type="predicted"/>
<organism evidence="1 2">
    <name type="scientific">Streptantibioticus cattleyicolor (strain ATCC 35852 / DSM 46488 / JCM 4925 / NBRC 14057 / NRRL 8057)</name>
    <name type="common">Streptomyces cattleya</name>
    <dbReference type="NCBI Taxonomy" id="1003195"/>
    <lineage>
        <taxon>Bacteria</taxon>
        <taxon>Bacillati</taxon>
        <taxon>Actinomycetota</taxon>
        <taxon>Actinomycetes</taxon>
        <taxon>Kitasatosporales</taxon>
        <taxon>Streptomycetaceae</taxon>
        <taxon>Streptantibioticus</taxon>
    </lineage>
</organism>
<dbReference type="STRING" id="1003195.SCATT_38610"/>
<name>F8K2E0_STREN</name>
<dbReference type="eggNOG" id="ENOG5033R5F">
    <property type="taxonomic scope" value="Bacteria"/>
</dbReference>
<sequence length="284" mass="29973">MSTVIGVTSDGLLLPGSGQPAAPAVVLPGADARPLDRQLAEVAAVLENAGYLVVLVPDWAPPVQRLRLRRIRALLECDRVALVPTALPPLAVAVLAAQLRQIARYDLGPGVIASAAGLLGHYLYAGAVLGSLARLDRVPVALPAHLASWMPGVWFAVLAAPERRLVKVTEDARLPGPSFATGLTLAADAPGTPGADWVRNRLAADWRCGQLTETARPSDSAHWWGTSRSAEFTAHITDVGVLCRLVAAAHREPCRWCGLELLGDRCAFCATGNLPLPRRTAPAT</sequence>
<reference evidence="2" key="1">
    <citation type="submission" date="2011-12" db="EMBL/GenBank/DDBJ databases">
        <title>Complete genome sequence of Streptomyces cattleya strain DSM 46488.</title>
        <authorList>
            <person name="Ou H.-Y."/>
            <person name="Li P."/>
            <person name="Zhao C."/>
            <person name="O'Hagan D."/>
            <person name="Deng Z."/>
        </authorList>
    </citation>
    <scope>NUCLEOTIDE SEQUENCE [LARGE SCALE GENOMIC DNA]</scope>
    <source>
        <strain evidence="2">ATCC 35852 / DSM 46488 / JCM 4925 / NBRC 14057 / NRRL 8057</strain>
    </source>
</reference>
<dbReference type="KEGG" id="scy:SCATT_38610"/>
<dbReference type="OrthoDB" id="4281577at2"/>
<dbReference type="Proteomes" id="UP000007842">
    <property type="component" value="Chromosome"/>
</dbReference>
<dbReference type="HOGENOM" id="CLU_047966_0_0_11"/>
<evidence type="ECO:0000313" key="2">
    <source>
        <dbReference type="Proteomes" id="UP000007842"/>
    </source>
</evidence>
<accession>F8K2E0</accession>
<dbReference type="EMBL" id="CP003219">
    <property type="protein sequence ID" value="AEW96232.1"/>
    <property type="molecule type" value="Genomic_DNA"/>
</dbReference>
<keyword evidence="2" id="KW-1185">Reference proteome</keyword>
<dbReference type="PATRIC" id="fig|1003195.11.peg.5325"/>
<protein>
    <submittedName>
        <fullName evidence="1">Uncharacterized protein</fullName>
    </submittedName>
</protein>
<gene>
    <name evidence="1" type="ordered locus">SCATT_38610</name>
</gene>
<dbReference type="RefSeq" id="WP_014144590.1">
    <property type="nucleotide sequence ID" value="NC_016111.1"/>
</dbReference>
<accession>G8WR75</accession>
<evidence type="ECO:0000313" key="1">
    <source>
        <dbReference type="EMBL" id="AEW96232.1"/>
    </source>
</evidence>
<dbReference type="AlphaFoldDB" id="F8K2E0"/>
<dbReference type="KEGG" id="sct:SCAT_3875"/>